<accession>W2SSG5</accession>
<protein>
    <submittedName>
        <fullName evidence="1">Uncharacterized protein</fullName>
    </submittedName>
</protein>
<sequence length="171" mass="19602">MHCCILKRVLIFKYFDGKPSLEIDNQKVHAALLSVAASLEITRFCTIESIRRSKDLVAEHDRSGRERPVSLTTMSNFTEGSREDLQGPSVYDLPNVTLNGHQADFDAEIFRSFFPMETRPVIKGRAEMAVVFTVAENSVVWFDDDISARTFDRFQTHDVQMRRELARIDTD</sequence>
<proteinExistence type="predicted"/>
<gene>
    <name evidence="1" type="ORF">NECAME_14110</name>
</gene>
<keyword evidence="2" id="KW-1185">Reference proteome</keyword>
<dbReference type="KEGG" id="nai:NECAME_14110"/>
<reference evidence="2" key="1">
    <citation type="journal article" date="2014" name="Nat. Genet.">
        <title>Genome of the human hookworm Necator americanus.</title>
        <authorList>
            <person name="Tang Y.T."/>
            <person name="Gao X."/>
            <person name="Rosa B.A."/>
            <person name="Abubucker S."/>
            <person name="Hallsworth-Pepin K."/>
            <person name="Martin J."/>
            <person name="Tyagi R."/>
            <person name="Heizer E."/>
            <person name="Zhang X."/>
            <person name="Bhonagiri-Palsikar V."/>
            <person name="Minx P."/>
            <person name="Warren W.C."/>
            <person name="Wang Q."/>
            <person name="Zhan B."/>
            <person name="Hotez P.J."/>
            <person name="Sternberg P.W."/>
            <person name="Dougall A."/>
            <person name="Gaze S.T."/>
            <person name="Mulvenna J."/>
            <person name="Sotillo J."/>
            <person name="Ranganathan S."/>
            <person name="Rabelo E.M."/>
            <person name="Wilson R.K."/>
            <person name="Felgner P.L."/>
            <person name="Bethony J."/>
            <person name="Hawdon J.M."/>
            <person name="Gasser R.B."/>
            <person name="Loukas A."/>
            <person name="Mitreva M."/>
        </authorList>
    </citation>
    <scope>NUCLEOTIDE SEQUENCE [LARGE SCALE GENOMIC DNA]</scope>
</reference>
<dbReference type="Proteomes" id="UP000053676">
    <property type="component" value="Unassembled WGS sequence"/>
</dbReference>
<evidence type="ECO:0000313" key="2">
    <source>
        <dbReference type="Proteomes" id="UP000053676"/>
    </source>
</evidence>
<evidence type="ECO:0000313" key="1">
    <source>
        <dbReference type="EMBL" id="ETN71751.1"/>
    </source>
</evidence>
<dbReference type="AlphaFoldDB" id="W2SSG5"/>
<name>W2SSG5_NECAM</name>
<dbReference type="EMBL" id="KI667004">
    <property type="protein sequence ID" value="ETN71751.1"/>
    <property type="molecule type" value="Genomic_DNA"/>
</dbReference>
<organism evidence="1 2">
    <name type="scientific">Necator americanus</name>
    <name type="common">Human hookworm</name>
    <dbReference type="NCBI Taxonomy" id="51031"/>
    <lineage>
        <taxon>Eukaryota</taxon>
        <taxon>Metazoa</taxon>
        <taxon>Ecdysozoa</taxon>
        <taxon>Nematoda</taxon>
        <taxon>Chromadorea</taxon>
        <taxon>Rhabditida</taxon>
        <taxon>Rhabditina</taxon>
        <taxon>Rhabditomorpha</taxon>
        <taxon>Strongyloidea</taxon>
        <taxon>Ancylostomatidae</taxon>
        <taxon>Bunostominae</taxon>
        <taxon>Necator</taxon>
    </lineage>
</organism>